<feature type="transmembrane region" description="Helical" evidence="1">
    <location>
        <begin position="530"/>
        <end position="552"/>
    </location>
</feature>
<keyword evidence="1" id="KW-0472">Membrane</keyword>
<keyword evidence="3" id="KW-1185">Reference proteome</keyword>
<proteinExistence type="predicted"/>
<organism evidence="2 3">
    <name type="scientific">Brachyspira hampsonii</name>
    <dbReference type="NCBI Taxonomy" id="1287055"/>
    <lineage>
        <taxon>Bacteria</taxon>
        <taxon>Pseudomonadati</taxon>
        <taxon>Spirochaetota</taxon>
        <taxon>Spirochaetia</taxon>
        <taxon>Brachyspirales</taxon>
        <taxon>Brachyspiraceae</taxon>
        <taxon>Brachyspira</taxon>
    </lineage>
</organism>
<feature type="transmembrane region" description="Helical" evidence="1">
    <location>
        <begin position="630"/>
        <end position="646"/>
    </location>
</feature>
<evidence type="ECO:0000256" key="1">
    <source>
        <dbReference type="SAM" id="Phobius"/>
    </source>
</evidence>
<feature type="transmembrane region" description="Helical" evidence="1">
    <location>
        <begin position="868"/>
        <end position="891"/>
    </location>
</feature>
<dbReference type="Proteomes" id="UP000264880">
    <property type="component" value="Chromosome"/>
</dbReference>
<feature type="transmembrane region" description="Helical" evidence="1">
    <location>
        <begin position="435"/>
        <end position="457"/>
    </location>
</feature>
<evidence type="ECO:0000313" key="3">
    <source>
        <dbReference type="Proteomes" id="UP000264880"/>
    </source>
</evidence>
<feature type="transmembrane region" description="Helical" evidence="1">
    <location>
        <begin position="463"/>
        <end position="484"/>
    </location>
</feature>
<feature type="transmembrane region" description="Helical" evidence="1">
    <location>
        <begin position="505"/>
        <end position="524"/>
    </location>
</feature>
<feature type="transmembrane region" description="Helical" evidence="1">
    <location>
        <begin position="582"/>
        <end position="600"/>
    </location>
</feature>
<feature type="transmembrane region" description="Helical" evidence="1">
    <location>
        <begin position="607"/>
        <end position="624"/>
    </location>
</feature>
<feature type="transmembrane region" description="Helical" evidence="1">
    <location>
        <begin position="841"/>
        <end position="861"/>
    </location>
</feature>
<keyword evidence="1" id="KW-1133">Transmembrane helix</keyword>
<dbReference type="RefSeq" id="WP_069731874.1">
    <property type="nucleotide sequence ID" value="NZ_CP019914.1"/>
</dbReference>
<feature type="transmembrane region" description="Helical" evidence="1">
    <location>
        <begin position="164"/>
        <end position="185"/>
    </location>
</feature>
<feature type="transmembrane region" description="Helical" evidence="1">
    <location>
        <begin position="557"/>
        <end position="576"/>
    </location>
</feature>
<feature type="transmembrane region" description="Helical" evidence="1">
    <location>
        <begin position="197"/>
        <end position="216"/>
    </location>
</feature>
<accession>A0AAC9XK74</accession>
<feature type="transmembrane region" description="Helical" evidence="1">
    <location>
        <begin position="6"/>
        <end position="28"/>
    </location>
</feature>
<feature type="transmembrane region" description="Helical" evidence="1">
    <location>
        <begin position="655"/>
        <end position="674"/>
    </location>
</feature>
<reference evidence="2 3" key="1">
    <citation type="submission" date="2017-02" db="EMBL/GenBank/DDBJ databases">
        <title>Complete genome sequence of Brachyspira hampsonii genomovar I strain NSH-16 (ATCC BAA-2463).</title>
        <authorList>
            <person name="Mirajkar N.S."/>
            <person name="Gebhart C.J."/>
        </authorList>
    </citation>
    <scope>NUCLEOTIDE SEQUENCE [LARGE SCALE GENOMIC DNA]</scope>
    <source>
        <strain evidence="2 3">NSH-16</strain>
    </source>
</reference>
<gene>
    <name evidence="2" type="ORF">BHAMNSH16_06845</name>
</gene>
<sequence>MINNKLFLKIYFSLLIICIITFITLYILGAKERVGYLYNFTFDDNHINRTLELNGLNNKEIKKIFTIGDKFDNNALINYIFTNEAITNYSYGFRVLYYSKVFRNSDIYGVYIDTNKIIEENNFIREMKIAENGSPFGNLISEKKLGYYEKIDNIIYTLLLKAKFVKYFILFICLISILICTVYFWNQLKLFLFEKKYYILIAYSIFIVICILFLIVNLNIIHKSNLTDLQIISESKAGYVYKAKIENYKNSKLFSINNNSIQVNNTNYIKYYGYSLEITNKPESSWYNDDDIYYTDNNTYIIDNKYRTNGYYYNIQLPTYMGDKYKITIFADQLGSNGNVSWYLNGENNYKEINNKDISNGHIILSDIRNILSYTNESGSLYLIFPKGITEVESILIESLNTNLNFKDGYTVFTTKNKIDNNQILEINYKMKNKFITNILILFILMLAILLYMYFMSFYLNKLFYIFIFVVGIVLFIFHFWLGFPGYYNYPDGHYIMTEAINNIYYNWHPFIIGLTLHILYTIFGYHTFYIFFINLFLWYVGLSLIIISLYYKSKNILVILLFALSFLSNIFFANITHMKDITATLFFFFSVSILIFQMLVNVKNKVLNILINILMYISLIFALLWRHNFIVTIYPIFIIIVYRYLKNINNKKYFLLKFCSIMLMIAFLLIAIVKISPVLFAENNKSYAPAPLILYQIVQCAVLSNDGSLIPDEWYAEDKSFSDVAPQLYKNPRLIDHLIIGDNIIFSNYSDKKKLKEVLIKYIIKHPKSYIQFIVKFSIWAIVYTEMFIHVDQNSIQGYGYGITDTYKKVFKDDVGIKLSPIKYSIYSFLYNNKIYIRPFYFVILSIALFFITGFIWLFRSGSRDDFLLLSFSLAFSSSATAVIVCLFSTGGIYRYISPVVIISILSLVSFFIYRFKYKK</sequence>
<evidence type="ECO:0000313" key="2">
    <source>
        <dbReference type="EMBL" id="ASJ21375.1"/>
    </source>
</evidence>
<dbReference type="KEGG" id="bhp:BHAMNSH16_06845"/>
<keyword evidence="1" id="KW-0812">Transmembrane</keyword>
<dbReference type="EMBL" id="CP019914">
    <property type="protein sequence ID" value="ASJ21375.1"/>
    <property type="molecule type" value="Genomic_DNA"/>
</dbReference>
<feature type="transmembrane region" description="Helical" evidence="1">
    <location>
        <begin position="897"/>
        <end position="915"/>
    </location>
</feature>
<name>A0AAC9XK74_9SPIR</name>
<protein>
    <submittedName>
        <fullName evidence="2">Uncharacterized protein</fullName>
    </submittedName>
</protein>
<dbReference type="AlphaFoldDB" id="A0AAC9XK74"/>